<accession>A0A4C1WRA4</accession>
<evidence type="ECO:0000313" key="3">
    <source>
        <dbReference type="Proteomes" id="UP000299102"/>
    </source>
</evidence>
<evidence type="ECO:0000256" key="1">
    <source>
        <dbReference type="SAM" id="MobiDB-lite"/>
    </source>
</evidence>
<evidence type="ECO:0000313" key="2">
    <source>
        <dbReference type="EMBL" id="GBP52637.1"/>
    </source>
</evidence>
<proteinExistence type="predicted"/>
<organism evidence="2 3">
    <name type="scientific">Eumeta variegata</name>
    <name type="common">Bagworm moth</name>
    <name type="synonym">Eumeta japonica</name>
    <dbReference type="NCBI Taxonomy" id="151549"/>
    <lineage>
        <taxon>Eukaryota</taxon>
        <taxon>Metazoa</taxon>
        <taxon>Ecdysozoa</taxon>
        <taxon>Arthropoda</taxon>
        <taxon>Hexapoda</taxon>
        <taxon>Insecta</taxon>
        <taxon>Pterygota</taxon>
        <taxon>Neoptera</taxon>
        <taxon>Endopterygota</taxon>
        <taxon>Lepidoptera</taxon>
        <taxon>Glossata</taxon>
        <taxon>Ditrysia</taxon>
        <taxon>Tineoidea</taxon>
        <taxon>Psychidae</taxon>
        <taxon>Oiketicinae</taxon>
        <taxon>Eumeta</taxon>
    </lineage>
</organism>
<comment type="caution">
    <text evidence="2">The sequence shown here is derived from an EMBL/GenBank/DDBJ whole genome shotgun (WGS) entry which is preliminary data.</text>
</comment>
<reference evidence="2 3" key="1">
    <citation type="journal article" date="2019" name="Commun. Biol.">
        <title>The bagworm genome reveals a unique fibroin gene that provides high tensile strength.</title>
        <authorList>
            <person name="Kono N."/>
            <person name="Nakamura H."/>
            <person name="Ohtoshi R."/>
            <person name="Tomita M."/>
            <person name="Numata K."/>
            <person name="Arakawa K."/>
        </authorList>
    </citation>
    <scope>NUCLEOTIDE SEQUENCE [LARGE SCALE GENOMIC DNA]</scope>
</reference>
<gene>
    <name evidence="2" type="ORF">EVAR_103072_1</name>
</gene>
<keyword evidence="3" id="KW-1185">Reference proteome</keyword>
<feature type="compositionally biased region" description="Basic residues" evidence="1">
    <location>
        <begin position="66"/>
        <end position="81"/>
    </location>
</feature>
<dbReference type="EMBL" id="BGZK01000607">
    <property type="protein sequence ID" value="GBP52637.1"/>
    <property type="molecule type" value="Genomic_DNA"/>
</dbReference>
<name>A0A4C1WRA4_EUMVA</name>
<dbReference type="AlphaFoldDB" id="A0A4C1WRA4"/>
<feature type="region of interest" description="Disordered" evidence="1">
    <location>
        <begin position="65"/>
        <end position="91"/>
    </location>
</feature>
<dbReference type="Proteomes" id="UP000299102">
    <property type="component" value="Unassembled WGS sequence"/>
</dbReference>
<protein>
    <submittedName>
        <fullName evidence="2">Uncharacterized protein</fullName>
    </submittedName>
</protein>
<sequence>MELGDGTVEIRGAAARRGAGHRWPIARRGPPRAARRRRLARGRYKLFIQSNLIYIFPDLSPAHLAPGKKSRSAHRRPRRPPRSLGGAAGAGAGGLRAAALLATSERGGSSPHALPFTPSEIYFFYCSVAGRQAVTPAQLALGALHCARYASDAPALRTMGATELIERPDVNRVIDGRRP</sequence>